<dbReference type="Proteomes" id="UP000789396">
    <property type="component" value="Unassembled WGS sequence"/>
</dbReference>
<dbReference type="EMBL" id="CAJVPZ010000453">
    <property type="protein sequence ID" value="CAG8465691.1"/>
    <property type="molecule type" value="Genomic_DNA"/>
</dbReference>
<accession>A0A9N8VT62</accession>
<feature type="compositionally biased region" description="Polar residues" evidence="1">
    <location>
        <begin position="54"/>
        <end position="66"/>
    </location>
</feature>
<proteinExistence type="predicted"/>
<feature type="compositionally biased region" description="Basic and acidic residues" evidence="1">
    <location>
        <begin position="69"/>
        <end position="86"/>
    </location>
</feature>
<gene>
    <name evidence="2" type="ORF">RFULGI_LOCUS886</name>
</gene>
<organism evidence="2 3">
    <name type="scientific">Racocetra fulgida</name>
    <dbReference type="NCBI Taxonomy" id="60492"/>
    <lineage>
        <taxon>Eukaryota</taxon>
        <taxon>Fungi</taxon>
        <taxon>Fungi incertae sedis</taxon>
        <taxon>Mucoromycota</taxon>
        <taxon>Glomeromycotina</taxon>
        <taxon>Glomeromycetes</taxon>
        <taxon>Diversisporales</taxon>
        <taxon>Gigasporaceae</taxon>
        <taxon>Racocetra</taxon>
    </lineage>
</organism>
<keyword evidence="3" id="KW-1185">Reference proteome</keyword>
<sequence>MHPVNNIKAVKENGSPCNGNKVPYPTPRAVNPVPPTTKNPVEQEVLLLQEAASAITSNESRSNNCPRPSPDKSDQKRAEHPLDRVGRNITPRSETNDHVDMDKTQKQETKRLKNDHKKDTPYKREATSDLEDPLWDVQSLFGLDCDCESGISIRKDEL</sequence>
<dbReference type="AlphaFoldDB" id="A0A9N8VT62"/>
<evidence type="ECO:0000256" key="1">
    <source>
        <dbReference type="SAM" id="MobiDB-lite"/>
    </source>
</evidence>
<evidence type="ECO:0000313" key="2">
    <source>
        <dbReference type="EMBL" id="CAG8465691.1"/>
    </source>
</evidence>
<feature type="region of interest" description="Disordered" evidence="1">
    <location>
        <begin position="1"/>
        <end position="131"/>
    </location>
</feature>
<protein>
    <submittedName>
        <fullName evidence="2">4098_t:CDS:1</fullName>
    </submittedName>
</protein>
<reference evidence="2" key="1">
    <citation type="submission" date="2021-06" db="EMBL/GenBank/DDBJ databases">
        <authorList>
            <person name="Kallberg Y."/>
            <person name="Tangrot J."/>
            <person name="Rosling A."/>
        </authorList>
    </citation>
    <scope>NUCLEOTIDE SEQUENCE</scope>
    <source>
        <strain evidence="2">IN212</strain>
    </source>
</reference>
<comment type="caution">
    <text evidence="2">The sequence shown here is derived from an EMBL/GenBank/DDBJ whole genome shotgun (WGS) entry which is preliminary data.</text>
</comment>
<feature type="compositionally biased region" description="Basic and acidic residues" evidence="1">
    <location>
        <begin position="94"/>
        <end position="127"/>
    </location>
</feature>
<name>A0A9N8VT62_9GLOM</name>
<evidence type="ECO:0000313" key="3">
    <source>
        <dbReference type="Proteomes" id="UP000789396"/>
    </source>
</evidence>